<dbReference type="InterPro" id="IPR000157">
    <property type="entry name" value="TIR_dom"/>
</dbReference>
<dbReference type="SUPFAM" id="SSF52200">
    <property type="entry name" value="Toll/Interleukin receptor TIR domain"/>
    <property type="match status" value="1"/>
</dbReference>
<accession>A0ABM3ZZW4</accession>
<dbReference type="PANTHER" id="PTHR32009">
    <property type="entry name" value="TMV RESISTANCE PROTEIN N-LIKE"/>
    <property type="match status" value="1"/>
</dbReference>
<evidence type="ECO:0000259" key="3">
    <source>
        <dbReference type="PROSITE" id="PS50104"/>
    </source>
</evidence>
<evidence type="ECO:0000256" key="2">
    <source>
        <dbReference type="SAM" id="MobiDB-lite"/>
    </source>
</evidence>
<dbReference type="GeneID" id="125422725"/>
<name>A0ABM3ZZW4_ZIZJJ</name>
<evidence type="ECO:0000313" key="5">
    <source>
        <dbReference type="RefSeq" id="XP_060670026.1"/>
    </source>
</evidence>
<dbReference type="SMART" id="SM00255">
    <property type="entry name" value="TIR"/>
    <property type="match status" value="1"/>
</dbReference>
<keyword evidence="1" id="KW-0520">NAD</keyword>
<keyword evidence="4" id="KW-1185">Reference proteome</keyword>
<reference evidence="5" key="2">
    <citation type="submission" date="2025-08" db="UniProtKB">
        <authorList>
            <consortium name="RefSeq"/>
        </authorList>
    </citation>
    <scope>IDENTIFICATION</scope>
    <source>
        <tissue evidence="5">Seedling</tissue>
    </source>
</reference>
<organism evidence="4 5">
    <name type="scientific">Ziziphus jujuba</name>
    <name type="common">Chinese jujube</name>
    <name type="synonym">Ziziphus sativa</name>
    <dbReference type="NCBI Taxonomy" id="326968"/>
    <lineage>
        <taxon>Eukaryota</taxon>
        <taxon>Viridiplantae</taxon>
        <taxon>Streptophyta</taxon>
        <taxon>Embryophyta</taxon>
        <taxon>Tracheophyta</taxon>
        <taxon>Spermatophyta</taxon>
        <taxon>Magnoliopsida</taxon>
        <taxon>eudicotyledons</taxon>
        <taxon>Gunneridae</taxon>
        <taxon>Pentapetalae</taxon>
        <taxon>rosids</taxon>
        <taxon>fabids</taxon>
        <taxon>Rosales</taxon>
        <taxon>Rhamnaceae</taxon>
        <taxon>Paliureae</taxon>
        <taxon>Ziziphus</taxon>
    </lineage>
</organism>
<proteinExistence type="predicted"/>
<evidence type="ECO:0000256" key="1">
    <source>
        <dbReference type="ARBA" id="ARBA00023027"/>
    </source>
</evidence>
<gene>
    <name evidence="5" type="primary">LOC125422725</name>
</gene>
<feature type="region of interest" description="Disordered" evidence="2">
    <location>
        <begin position="272"/>
        <end position="315"/>
    </location>
</feature>
<evidence type="ECO:0000313" key="4">
    <source>
        <dbReference type="Proteomes" id="UP001652623"/>
    </source>
</evidence>
<dbReference type="RefSeq" id="XP_060670026.1">
    <property type="nucleotide sequence ID" value="XM_060814043.1"/>
</dbReference>
<dbReference type="Gene3D" id="3.40.50.10140">
    <property type="entry name" value="Toll/interleukin-1 receptor homology (TIR) domain"/>
    <property type="match status" value="1"/>
</dbReference>
<sequence length="315" mass="36253">MANSVATTSLLANAPGTQHDVFLSFRGSDIRSNFKGHLYKALDQKGIHTFVDENLDKGTEISPTLITAIRKSKISIIIFSKHYAYSPWCLDELVEILKCRESFRQLVWPVFFYVNPSEVRNHRGNFGIALAKYKGSSKIKYKEKLPNWKATLTKASNLAGWHLSKGEDESQLVHEIVKATLSKLNRKILHVTNYPVRIEVELGPLIGIAKKGVRAIGTFGTCDARTLQNYQSTRVDYTQHNTDKGAESISDIPLEKWMRLFRTINIYRAEENKESIHGEKKERKKREKNICKEKKKERDGKEIKKKDPWLHKERK</sequence>
<dbReference type="InterPro" id="IPR035897">
    <property type="entry name" value="Toll_tir_struct_dom_sf"/>
</dbReference>
<feature type="compositionally biased region" description="Basic and acidic residues" evidence="2">
    <location>
        <begin position="272"/>
        <end position="281"/>
    </location>
</feature>
<protein>
    <submittedName>
        <fullName evidence="5">Disease resistance protein RPV1-like</fullName>
    </submittedName>
</protein>
<reference evidence="4" key="1">
    <citation type="submission" date="2025-05" db="UniProtKB">
        <authorList>
            <consortium name="RefSeq"/>
        </authorList>
    </citation>
    <scope>NUCLEOTIDE SEQUENCE [LARGE SCALE GENOMIC DNA]</scope>
</reference>
<dbReference type="PROSITE" id="PS50104">
    <property type="entry name" value="TIR"/>
    <property type="match status" value="1"/>
</dbReference>
<dbReference type="PANTHER" id="PTHR32009:SF146">
    <property type="entry name" value="TIR DOMAIN-CONTAINING PROTEIN"/>
    <property type="match status" value="1"/>
</dbReference>
<dbReference type="Pfam" id="PF01582">
    <property type="entry name" value="TIR"/>
    <property type="match status" value="1"/>
</dbReference>
<feature type="domain" description="TIR" evidence="3">
    <location>
        <begin position="17"/>
        <end position="184"/>
    </location>
</feature>
<feature type="compositionally biased region" description="Basic and acidic residues" evidence="2">
    <location>
        <begin position="288"/>
        <end position="315"/>
    </location>
</feature>
<dbReference type="Proteomes" id="UP001652623">
    <property type="component" value="Chromosome 2"/>
</dbReference>